<evidence type="ECO:0000256" key="1">
    <source>
        <dbReference type="SAM" id="SignalP"/>
    </source>
</evidence>
<sequence length="204" mass="21614">MDMRLTLCACVLVRTAAYTLVSPARAPVVGRAALHVEMAATMEMPLAEWLETRAGVNTKFMEKVLATCDEEMIGSVGNLHTMQQSGLLTAVFKPVIAASIEEALLTGAELQAVPVLTASGADAQTVPVVTSGGGSGVTETPLSLREVKRRLMAEGQSTWGSEAELRTRLKMFATQDMLNVGASWDSASSAWVIPSLPQPPMSPI</sequence>
<dbReference type="AlphaFoldDB" id="A0A7S0NQX4"/>
<feature type="signal peptide" evidence="1">
    <location>
        <begin position="1"/>
        <end position="17"/>
    </location>
</feature>
<name>A0A7S0NQX4_9EUKA</name>
<organism evidence="2">
    <name type="scientific">Calcidiscus leptoporus</name>
    <dbReference type="NCBI Taxonomy" id="127549"/>
    <lineage>
        <taxon>Eukaryota</taxon>
        <taxon>Haptista</taxon>
        <taxon>Haptophyta</taxon>
        <taxon>Prymnesiophyceae</taxon>
        <taxon>Coccolithales</taxon>
        <taxon>Calcidiscaceae</taxon>
        <taxon>Calcidiscus</taxon>
    </lineage>
</organism>
<reference evidence="2" key="1">
    <citation type="submission" date="2021-01" db="EMBL/GenBank/DDBJ databases">
        <authorList>
            <person name="Corre E."/>
            <person name="Pelletier E."/>
            <person name="Niang G."/>
            <person name="Scheremetjew M."/>
            <person name="Finn R."/>
            <person name="Kale V."/>
            <person name="Holt S."/>
            <person name="Cochrane G."/>
            <person name="Meng A."/>
            <person name="Brown T."/>
            <person name="Cohen L."/>
        </authorList>
    </citation>
    <scope>NUCLEOTIDE SEQUENCE</scope>
    <source>
        <strain evidence="2">RCC1130</strain>
    </source>
</reference>
<evidence type="ECO:0000313" key="2">
    <source>
        <dbReference type="EMBL" id="CAD8527800.1"/>
    </source>
</evidence>
<keyword evidence="1" id="KW-0732">Signal</keyword>
<proteinExistence type="predicted"/>
<dbReference type="EMBL" id="HBER01006047">
    <property type="protein sequence ID" value="CAD8527800.1"/>
    <property type="molecule type" value="Transcribed_RNA"/>
</dbReference>
<feature type="chain" id="PRO_5031074425" description="SAP domain-containing protein" evidence="1">
    <location>
        <begin position="18"/>
        <end position="204"/>
    </location>
</feature>
<accession>A0A7S0NQX4</accession>
<gene>
    <name evidence="2" type="ORF">CLEP1334_LOCUS3021</name>
</gene>
<evidence type="ECO:0008006" key="3">
    <source>
        <dbReference type="Google" id="ProtNLM"/>
    </source>
</evidence>
<protein>
    <recommendedName>
        <fullName evidence="3">SAP domain-containing protein</fullName>
    </recommendedName>
</protein>